<evidence type="ECO:0000256" key="4">
    <source>
        <dbReference type="ARBA" id="ARBA00022679"/>
    </source>
</evidence>
<evidence type="ECO:0000313" key="7">
    <source>
        <dbReference type="EMBL" id="OGE81803.1"/>
    </source>
</evidence>
<dbReference type="GO" id="GO:0016758">
    <property type="term" value="F:hexosyltransferase activity"/>
    <property type="evidence" value="ECO:0007669"/>
    <property type="project" value="InterPro"/>
</dbReference>
<evidence type="ECO:0000256" key="3">
    <source>
        <dbReference type="ARBA" id="ARBA00022676"/>
    </source>
</evidence>
<accession>A0A1F5NW47</accession>
<keyword evidence="4" id="KW-0808">Transferase</keyword>
<dbReference type="PANTHER" id="PTHR43025">
    <property type="entry name" value="MONOGALACTOSYLDIACYLGLYCEROL SYNTHASE"/>
    <property type="match status" value="1"/>
</dbReference>
<gene>
    <name evidence="7" type="ORF">A2720_00225</name>
</gene>
<dbReference type="Gene3D" id="3.40.50.2000">
    <property type="entry name" value="Glycogen Phosphorylase B"/>
    <property type="match status" value="1"/>
</dbReference>
<proteinExistence type="inferred from homology"/>
<keyword evidence="3" id="KW-0328">Glycosyltransferase</keyword>
<organism evidence="7 8">
    <name type="scientific">Candidatus Doudnabacteria bacterium RIFCSPHIGHO2_01_FULL_46_24</name>
    <dbReference type="NCBI Taxonomy" id="1817825"/>
    <lineage>
        <taxon>Bacteria</taxon>
        <taxon>Candidatus Doudnaibacteriota</taxon>
    </lineage>
</organism>
<dbReference type="Pfam" id="PF06925">
    <property type="entry name" value="MGDG_synth"/>
    <property type="match status" value="1"/>
</dbReference>
<dbReference type="GO" id="GO:0016020">
    <property type="term" value="C:membrane"/>
    <property type="evidence" value="ECO:0007669"/>
    <property type="project" value="UniProtKB-SubCell"/>
</dbReference>
<dbReference type="GO" id="GO:0009247">
    <property type="term" value="P:glycolipid biosynthetic process"/>
    <property type="evidence" value="ECO:0007669"/>
    <property type="project" value="InterPro"/>
</dbReference>
<evidence type="ECO:0000259" key="6">
    <source>
        <dbReference type="Pfam" id="PF06925"/>
    </source>
</evidence>
<evidence type="ECO:0000313" key="8">
    <source>
        <dbReference type="Proteomes" id="UP000178892"/>
    </source>
</evidence>
<dbReference type="PANTHER" id="PTHR43025:SF3">
    <property type="entry name" value="MONOGALACTOSYLDIACYLGLYCEROL SYNTHASE 1, CHLOROPLASTIC"/>
    <property type="match status" value="1"/>
</dbReference>
<evidence type="ECO:0000259" key="5">
    <source>
        <dbReference type="Pfam" id="PF04101"/>
    </source>
</evidence>
<dbReference type="InterPro" id="IPR007235">
    <property type="entry name" value="Glyco_trans_28_C"/>
</dbReference>
<comment type="caution">
    <text evidence="7">The sequence shown here is derived from an EMBL/GenBank/DDBJ whole genome shotgun (WGS) entry which is preliminary data.</text>
</comment>
<feature type="domain" description="Diacylglycerol glucosyltransferase N-terminal" evidence="6">
    <location>
        <begin position="19"/>
        <end position="178"/>
    </location>
</feature>
<feature type="domain" description="Glycosyl transferase family 28 C-terminal" evidence="5">
    <location>
        <begin position="207"/>
        <end position="345"/>
    </location>
</feature>
<reference evidence="7 8" key="1">
    <citation type="journal article" date="2016" name="Nat. Commun.">
        <title>Thousands of microbial genomes shed light on interconnected biogeochemical processes in an aquifer system.</title>
        <authorList>
            <person name="Anantharaman K."/>
            <person name="Brown C.T."/>
            <person name="Hug L.A."/>
            <person name="Sharon I."/>
            <person name="Castelle C.J."/>
            <person name="Probst A.J."/>
            <person name="Thomas B.C."/>
            <person name="Singh A."/>
            <person name="Wilkins M.J."/>
            <person name="Karaoz U."/>
            <person name="Brodie E.L."/>
            <person name="Williams K.H."/>
            <person name="Hubbard S.S."/>
            <person name="Banfield J.F."/>
        </authorList>
    </citation>
    <scope>NUCLEOTIDE SEQUENCE [LARGE SCALE GENOMIC DNA]</scope>
</reference>
<sequence>MKTRVLILHTSVGFGIKATAEAILEKLQKSDVFEVRIEDVEKVEAGISSSIIKKAYLRILDNFSGLWGYLYQSGLVMAIALPLRKFIASFKSKHVLRILREFQPAMVISTQTVPSAMVAYLKSKGLYRGKLVAVFSDYHLHEFWLYKEVDLYICNIEEQVQGLINLGIPKEKTALTGTIILDKFFEPISRELACEQLGLLTSMPTIILGGAGRARESNKEIFLQLLRSEKSFQIVVICGNNQQLREELKKISTPSRHPAKILGYVNNMDVLMSAASVLVYKTGGPSMAEAVVKKLPMVLTDVRPGHELVNLEYLLHNNIAYYARIKREVAFLAEQILEGKLKINFESAFAKIIKPPKSVSVVDSLRTIL</sequence>
<dbReference type="AlphaFoldDB" id="A0A1F5NW47"/>
<evidence type="ECO:0008006" key="9">
    <source>
        <dbReference type="Google" id="ProtNLM"/>
    </source>
</evidence>
<dbReference type="Proteomes" id="UP000178892">
    <property type="component" value="Unassembled WGS sequence"/>
</dbReference>
<dbReference type="EMBL" id="MFEL01000004">
    <property type="protein sequence ID" value="OGE81803.1"/>
    <property type="molecule type" value="Genomic_DNA"/>
</dbReference>
<dbReference type="InterPro" id="IPR050519">
    <property type="entry name" value="Glycosyltransf_28_UgtP"/>
</dbReference>
<dbReference type="InterPro" id="IPR009695">
    <property type="entry name" value="Diacylglyc_glucosyltr_N"/>
</dbReference>
<comment type="subcellular location">
    <subcellularLocation>
        <location evidence="1">Membrane</location>
    </subcellularLocation>
</comment>
<protein>
    <recommendedName>
        <fullName evidence="9">Glycosyl transferase family 28 C-terminal domain-containing protein</fullName>
    </recommendedName>
</protein>
<comment type="similarity">
    <text evidence="2">Belongs to the glycosyltransferase 28 family.</text>
</comment>
<dbReference type="SUPFAM" id="SSF53756">
    <property type="entry name" value="UDP-Glycosyltransferase/glycogen phosphorylase"/>
    <property type="match status" value="1"/>
</dbReference>
<evidence type="ECO:0000256" key="2">
    <source>
        <dbReference type="ARBA" id="ARBA00006962"/>
    </source>
</evidence>
<dbReference type="Pfam" id="PF04101">
    <property type="entry name" value="Glyco_tran_28_C"/>
    <property type="match status" value="1"/>
</dbReference>
<dbReference type="STRING" id="1817825.A2720_00225"/>
<evidence type="ECO:0000256" key="1">
    <source>
        <dbReference type="ARBA" id="ARBA00004370"/>
    </source>
</evidence>
<name>A0A1F5NW47_9BACT</name>